<reference evidence="1" key="1">
    <citation type="submission" date="2022-09" db="EMBL/GenBank/DDBJ databases">
        <title>Aureispira anguillicida sp. nov., isolated from Leptocephalus of Japanese eel Anguilla japonica.</title>
        <authorList>
            <person name="Yuasa K."/>
            <person name="Mekata T."/>
            <person name="Ikunari K."/>
        </authorList>
    </citation>
    <scope>NUCLEOTIDE SEQUENCE</scope>
    <source>
        <strain evidence="1">EL160426</strain>
    </source>
</reference>
<evidence type="ECO:0000313" key="2">
    <source>
        <dbReference type="Proteomes" id="UP001060919"/>
    </source>
</evidence>
<gene>
    <name evidence="1" type="ORF">AsAng_0020400</name>
</gene>
<sequence>MLPPWKKYPKIWRFSIGWRMGKGESYLYQWESWFLKLPKEEQRNYISQNIGSSGGLYEEFAILTKIETTNELKNRSPRI</sequence>
<organism evidence="1 2">
    <name type="scientific">Aureispira anguillae</name>
    <dbReference type="NCBI Taxonomy" id="2864201"/>
    <lineage>
        <taxon>Bacteria</taxon>
        <taxon>Pseudomonadati</taxon>
        <taxon>Bacteroidota</taxon>
        <taxon>Saprospiria</taxon>
        <taxon>Saprospirales</taxon>
        <taxon>Saprospiraceae</taxon>
        <taxon>Aureispira</taxon>
    </lineage>
</organism>
<protein>
    <submittedName>
        <fullName evidence="1">Uncharacterized protein</fullName>
    </submittedName>
</protein>
<dbReference type="AlphaFoldDB" id="A0A915YE32"/>
<name>A0A915YE32_9BACT</name>
<accession>A0A915YE32</accession>
<dbReference type="KEGG" id="aup:AsAng_0020400"/>
<proteinExistence type="predicted"/>
<dbReference type="RefSeq" id="WP_264792519.1">
    <property type="nucleotide sequence ID" value="NZ_AP026867.1"/>
</dbReference>
<evidence type="ECO:0000313" key="1">
    <source>
        <dbReference type="EMBL" id="BDS11328.1"/>
    </source>
</evidence>
<keyword evidence="2" id="KW-1185">Reference proteome</keyword>
<dbReference type="Proteomes" id="UP001060919">
    <property type="component" value="Chromosome"/>
</dbReference>
<dbReference type="EMBL" id="AP026867">
    <property type="protein sequence ID" value="BDS11328.1"/>
    <property type="molecule type" value="Genomic_DNA"/>
</dbReference>